<sequence>MSTKAKLTRCEVSKARLIYPFSKADVTIEEPLETAPTTHWSVRQRDETLVRFGRLWKCFDLVLSLGLDYRPGLLPAVTPLFGGYLCGGVRVVTCCRKDSFTSVFRSSE</sequence>
<dbReference type="AlphaFoldDB" id="A0AAE2C841"/>
<dbReference type="Proteomes" id="UP001293254">
    <property type="component" value="Unassembled WGS sequence"/>
</dbReference>
<evidence type="ECO:0000313" key="2">
    <source>
        <dbReference type="Proteomes" id="UP001293254"/>
    </source>
</evidence>
<name>A0AAE2C841_9LAMI</name>
<gene>
    <name evidence="1" type="ORF">Salat_2968400</name>
</gene>
<proteinExistence type="predicted"/>
<accession>A0AAE2C841</accession>
<evidence type="ECO:0000313" key="1">
    <source>
        <dbReference type="EMBL" id="KAK4412175.1"/>
    </source>
</evidence>
<keyword evidence="2" id="KW-1185">Reference proteome</keyword>
<reference evidence="1" key="1">
    <citation type="submission" date="2020-06" db="EMBL/GenBank/DDBJ databases">
        <authorList>
            <person name="Li T."/>
            <person name="Hu X."/>
            <person name="Zhang T."/>
            <person name="Song X."/>
            <person name="Zhang H."/>
            <person name="Dai N."/>
            <person name="Sheng W."/>
            <person name="Hou X."/>
            <person name="Wei L."/>
        </authorList>
    </citation>
    <scope>NUCLEOTIDE SEQUENCE</scope>
    <source>
        <strain evidence="1">3651</strain>
        <tissue evidence="1">Leaf</tissue>
    </source>
</reference>
<dbReference type="EMBL" id="JACGWO010000020">
    <property type="protein sequence ID" value="KAK4412175.1"/>
    <property type="molecule type" value="Genomic_DNA"/>
</dbReference>
<comment type="caution">
    <text evidence="1">The sequence shown here is derived from an EMBL/GenBank/DDBJ whole genome shotgun (WGS) entry which is preliminary data.</text>
</comment>
<protein>
    <submittedName>
        <fullName evidence="1">Uncharacterized protein</fullName>
    </submittedName>
</protein>
<organism evidence="1 2">
    <name type="scientific">Sesamum alatum</name>
    <dbReference type="NCBI Taxonomy" id="300844"/>
    <lineage>
        <taxon>Eukaryota</taxon>
        <taxon>Viridiplantae</taxon>
        <taxon>Streptophyta</taxon>
        <taxon>Embryophyta</taxon>
        <taxon>Tracheophyta</taxon>
        <taxon>Spermatophyta</taxon>
        <taxon>Magnoliopsida</taxon>
        <taxon>eudicotyledons</taxon>
        <taxon>Gunneridae</taxon>
        <taxon>Pentapetalae</taxon>
        <taxon>asterids</taxon>
        <taxon>lamiids</taxon>
        <taxon>Lamiales</taxon>
        <taxon>Pedaliaceae</taxon>
        <taxon>Sesamum</taxon>
    </lineage>
</organism>
<reference evidence="1" key="2">
    <citation type="journal article" date="2024" name="Plant">
        <title>Genomic evolution and insights into agronomic trait innovations of Sesamum species.</title>
        <authorList>
            <person name="Miao H."/>
            <person name="Wang L."/>
            <person name="Qu L."/>
            <person name="Liu H."/>
            <person name="Sun Y."/>
            <person name="Le M."/>
            <person name="Wang Q."/>
            <person name="Wei S."/>
            <person name="Zheng Y."/>
            <person name="Lin W."/>
            <person name="Duan Y."/>
            <person name="Cao H."/>
            <person name="Xiong S."/>
            <person name="Wang X."/>
            <person name="Wei L."/>
            <person name="Li C."/>
            <person name="Ma Q."/>
            <person name="Ju M."/>
            <person name="Zhao R."/>
            <person name="Li G."/>
            <person name="Mu C."/>
            <person name="Tian Q."/>
            <person name="Mei H."/>
            <person name="Zhang T."/>
            <person name="Gao T."/>
            <person name="Zhang H."/>
        </authorList>
    </citation>
    <scope>NUCLEOTIDE SEQUENCE</scope>
    <source>
        <strain evidence="1">3651</strain>
    </source>
</reference>